<dbReference type="AlphaFoldDB" id="A0A4Y8SMF0"/>
<sequence>MKKILLSLAITISAIVAQAQTPIVVRHPRQRVVVLTRPAVARPVLVTRPLIVRPVRRRVVIVH</sequence>
<gene>
    <name evidence="2" type="ORF">E2R66_04510</name>
</gene>
<proteinExistence type="predicted"/>
<reference evidence="2 3" key="1">
    <citation type="journal article" date="2017" name="Int. J. Syst. Evol. Microbiol.">
        <title>Mucilaginibacterpsychrotolerans sp. nov., isolated from peatlands.</title>
        <authorList>
            <person name="Deng Y."/>
            <person name="Shen L."/>
            <person name="Xu B."/>
            <person name="Liu Y."/>
            <person name="Gu Z."/>
            <person name="Liu H."/>
            <person name="Zhou Y."/>
        </authorList>
    </citation>
    <scope>NUCLEOTIDE SEQUENCE [LARGE SCALE GENOMIC DNA]</scope>
    <source>
        <strain evidence="2 3">NH7-4</strain>
    </source>
</reference>
<keyword evidence="3" id="KW-1185">Reference proteome</keyword>
<accession>A0A4Y8SMF0</accession>
<name>A0A4Y8SMF0_9SPHI</name>
<comment type="caution">
    <text evidence="2">The sequence shown here is derived from an EMBL/GenBank/DDBJ whole genome shotgun (WGS) entry which is preliminary data.</text>
</comment>
<evidence type="ECO:0000256" key="1">
    <source>
        <dbReference type="SAM" id="SignalP"/>
    </source>
</evidence>
<dbReference type="RefSeq" id="WP_133227100.1">
    <property type="nucleotide sequence ID" value="NZ_SOZE01000003.1"/>
</dbReference>
<evidence type="ECO:0000313" key="3">
    <source>
        <dbReference type="Proteomes" id="UP000297540"/>
    </source>
</evidence>
<dbReference type="Proteomes" id="UP000297540">
    <property type="component" value="Unassembled WGS sequence"/>
</dbReference>
<organism evidence="2 3">
    <name type="scientific">Mucilaginibacter psychrotolerans</name>
    <dbReference type="NCBI Taxonomy" id="1524096"/>
    <lineage>
        <taxon>Bacteria</taxon>
        <taxon>Pseudomonadati</taxon>
        <taxon>Bacteroidota</taxon>
        <taxon>Sphingobacteriia</taxon>
        <taxon>Sphingobacteriales</taxon>
        <taxon>Sphingobacteriaceae</taxon>
        <taxon>Mucilaginibacter</taxon>
    </lineage>
</organism>
<feature type="signal peptide" evidence="1">
    <location>
        <begin position="1"/>
        <end position="19"/>
    </location>
</feature>
<protein>
    <submittedName>
        <fullName evidence="2">Uncharacterized protein</fullName>
    </submittedName>
</protein>
<feature type="chain" id="PRO_5021487259" evidence="1">
    <location>
        <begin position="20"/>
        <end position="63"/>
    </location>
</feature>
<keyword evidence="1" id="KW-0732">Signal</keyword>
<dbReference type="EMBL" id="SOZE01000003">
    <property type="protein sequence ID" value="TFF39634.1"/>
    <property type="molecule type" value="Genomic_DNA"/>
</dbReference>
<evidence type="ECO:0000313" key="2">
    <source>
        <dbReference type="EMBL" id="TFF39634.1"/>
    </source>
</evidence>